<name>A0A841KY01_9FIRM</name>
<comment type="caution">
    <text evidence="1">The sequence shown here is derived from an EMBL/GenBank/DDBJ whole genome shotgun (WGS) entry which is preliminary data.</text>
</comment>
<keyword evidence="2" id="KW-1185">Reference proteome</keyword>
<accession>A0A841KY01</accession>
<dbReference type="RefSeq" id="WP_184313286.1">
    <property type="nucleotide sequence ID" value="NZ_JACHEN010000044.1"/>
</dbReference>
<organism evidence="1 2">
    <name type="scientific">Anaerosolibacter carboniphilus</name>
    <dbReference type="NCBI Taxonomy" id="1417629"/>
    <lineage>
        <taxon>Bacteria</taxon>
        <taxon>Bacillati</taxon>
        <taxon>Bacillota</taxon>
        <taxon>Clostridia</taxon>
        <taxon>Peptostreptococcales</taxon>
        <taxon>Thermotaleaceae</taxon>
        <taxon>Anaerosolibacter</taxon>
    </lineage>
</organism>
<evidence type="ECO:0000313" key="2">
    <source>
        <dbReference type="Proteomes" id="UP000579281"/>
    </source>
</evidence>
<evidence type="ECO:0000313" key="1">
    <source>
        <dbReference type="EMBL" id="MBB6218636.1"/>
    </source>
</evidence>
<sequence>MFHNNQRRDEWESVEEAMKQYWTKHNTNPNINWNSVKDEVRFGWLMAKELNQTRESIH</sequence>
<reference evidence="1 2" key="1">
    <citation type="submission" date="2020-08" db="EMBL/GenBank/DDBJ databases">
        <title>Genomic Encyclopedia of Type Strains, Phase IV (KMG-IV): sequencing the most valuable type-strain genomes for metagenomic binning, comparative biology and taxonomic classification.</title>
        <authorList>
            <person name="Goeker M."/>
        </authorList>
    </citation>
    <scope>NUCLEOTIDE SEQUENCE [LARGE SCALE GENOMIC DNA]</scope>
    <source>
        <strain evidence="1 2">DSM 103526</strain>
    </source>
</reference>
<proteinExistence type="predicted"/>
<dbReference type="AlphaFoldDB" id="A0A841KY01"/>
<protein>
    <submittedName>
        <fullName evidence="1">Uncharacterized protein</fullName>
    </submittedName>
</protein>
<gene>
    <name evidence="1" type="ORF">HNQ80_004810</name>
</gene>
<dbReference type="Proteomes" id="UP000579281">
    <property type="component" value="Unassembled WGS sequence"/>
</dbReference>
<dbReference type="EMBL" id="JACHEN010000044">
    <property type="protein sequence ID" value="MBB6218636.1"/>
    <property type="molecule type" value="Genomic_DNA"/>
</dbReference>